<dbReference type="AlphaFoldDB" id="A0A1X7UA29"/>
<proteinExistence type="predicted"/>
<protein>
    <submittedName>
        <fullName evidence="1">Uncharacterized protein</fullName>
    </submittedName>
</protein>
<sequence>MSGNSQTSISIRRIPY</sequence>
<reference evidence="1" key="1">
    <citation type="submission" date="2017-05" db="UniProtKB">
        <authorList>
            <consortium name="EnsemblMetazoa"/>
        </authorList>
    </citation>
    <scope>IDENTIFICATION</scope>
</reference>
<organism evidence="1">
    <name type="scientific">Amphimedon queenslandica</name>
    <name type="common">Sponge</name>
    <dbReference type="NCBI Taxonomy" id="400682"/>
    <lineage>
        <taxon>Eukaryota</taxon>
        <taxon>Metazoa</taxon>
        <taxon>Porifera</taxon>
        <taxon>Demospongiae</taxon>
        <taxon>Heteroscleromorpha</taxon>
        <taxon>Haplosclerida</taxon>
        <taxon>Niphatidae</taxon>
        <taxon>Amphimedon</taxon>
    </lineage>
</organism>
<dbReference type="InParanoid" id="A0A1X7UA29"/>
<name>A0A1X7UA29_AMPQE</name>
<evidence type="ECO:0000313" key="1">
    <source>
        <dbReference type="EnsemblMetazoa" id="Aqu2.1.24812_001"/>
    </source>
</evidence>
<accession>A0A1X7UA29</accession>
<dbReference type="EnsemblMetazoa" id="Aqu2.1.24812_001">
    <property type="protein sequence ID" value="Aqu2.1.24812_001"/>
    <property type="gene ID" value="Aqu2.1.24812"/>
</dbReference>